<dbReference type="Gene3D" id="1.20.5.110">
    <property type="match status" value="1"/>
</dbReference>
<evidence type="ECO:0000313" key="4">
    <source>
        <dbReference type="EMBL" id="RLL23566.1"/>
    </source>
</evidence>
<dbReference type="Gene3D" id="1.25.40.10">
    <property type="entry name" value="Tetratricopeptide repeat domain"/>
    <property type="match status" value="1"/>
</dbReference>
<dbReference type="InterPro" id="IPR011990">
    <property type="entry name" value="TPR-like_helical_dom_sf"/>
</dbReference>
<comment type="caution">
    <text evidence="4">The sequence shown here is derived from an EMBL/GenBank/DDBJ whole genome shotgun (WGS) entry which is preliminary data.</text>
</comment>
<keyword evidence="5" id="KW-1185">Reference proteome</keyword>
<feature type="chain" id="PRO_5046956768" description="YbgF trimerisation domain-containing protein" evidence="2">
    <location>
        <begin position="22"/>
        <end position="302"/>
    </location>
</feature>
<gene>
    <name evidence="4" type="ORF">D9K81_04090</name>
</gene>
<evidence type="ECO:0000259" key="3">
    <source>
        <dbReference type="Pfam" id="PF16331"/>
    </source>
</evidence>
<dbReference type="InterPro" id="IPR032519">
    <property type="entry name" value="YbgF_tri"/>
</dbReference>
<feature type="domain" description="YbgF trimerisation" evidence="3">
    <location>
        <begin position="57"/>
        <end position="112"/>
    </location>
</feature>
<keyword evidence="2" id="KW-0732">Signal</keyword>
<proteinExistence type="predicted"/>
<name>A0ABX9TYQ2_9GAMM</name>
<feature type="compositionally biased region" description="Acidic residues" evidence="1">
    <location>
        <begin position="115"/>
        <end position="125"/>
    </location>
</feature>
<evidence type="ECO:0000313" key="5">
    <source>
        <dbReference type="Proteomes" id="UP000280271"/>
    </source>
</evidence>
<feature type="compositionally biased region" description="Polar residues" evidence="1">
    <location>
        <begin position="126"/>
        <end position="156"/>
    </location>
</feature>
<evidence type="ECO:0000256" key="1">
    <source>
        <dbReference type="SAM" id="MobiDB-lite"/>
    </source>
</evidence>
<accession>A0ABX9TYQ2</accession>
<reference evidence="4 5" key="1">
    <citation type="submission" date="2018-09" db="EMBL/GenBank/DDBJ databases">
        <title>The draft genome of Acinetobacter sp. strains.</title>
        <authorList>
            <person name="Qin J."/>
            <person name="Feng Y."/>
            <person name="Zong Z."/>
        </authorList>
    </citation>
    <scope>NUCLEOTIDE SEQUENCE [LARGE SCALE GENOMIC DNA]</scope>
    <source>
        <strain evidence="4 5">WCHAc060005</strain>
    </source>
</reference>
<sequence>MMLKKHALGTLLLCCTAPVFANIPIESRGLSQNSASYAPNNTQAAISTGSGETVTTNLNWQLMQKNQQLENDIRTLRGKIEEHDNEIEKLKNELNNRYADLDQRLETLQQKVEPSEESTTPEEDNQQGTAPSTNNSTLKAAPVTNTPSPAPTIKTSSVVVPAKPTTAQVATAKSTVPVVKSDELDKAAYTVALDAYKQGGAKKAIAPMQNFIKNNPNSVYISNAHFWLAEFNVAIEPSNFAEAKRNYTIVANQYPNSARASRALYQLYSIAKDVDHNTAQATQYKQKLLKTYPQSEEAKYFK</sequence>
<protein>
    <recommendedName>
        <fullName evidence="3">YbgF trimerisation domain-containing protein</fullName>
    </recommendedName>
</protein>
<dbReference type="Proteomes" id="UP000280271">
    <property type="component" value="Unassembled WGS sequence"/>
</dbReference>
<dbReference type="SUPFAM" id="SSF48452">
    <property type="entry name" value="TPR-like"/>
    <property type="match status" value="1"/>
</dbReference>
<dbReference type="EMBL" id="RCHC01000003">
    <property type="protein sequence ID" value="RLL23566.1"/>
    <property type="molecule type" value="Genomic_DNA"/>
</dbReference>
<feature type="signal peptide" evidence="2">
    <location>
        <begin position="1"/>
        <end position="21"/>
    </location>
</feature>
<dbReference type="RefSeq" id="WP_120373360.1">
    <property type="nucleotide sequence ID" value="NZ_RCHC01000003.1"/>
</dbReference>
<feature type="region of interest" description="Disordered" evidence="1">
    <location>
        <begin position="110"/>
        <end position="156"/>
    </location>
</feature>
<organism evidence="4 5">
    <name type="scientific">Acinetobacter chengduensis</name>
    <dbReference type="NCBI Taxonomy" id="2420890"/>
    <lineage>
        <taxon>Bacteria</taxon>
        <taxon>Pseudomonadati</taxon>
        <taxon>Pseudomonadota</taxon>
        <taxon>Gammaproteobacteria</taxon>
        <taxon>Moraxellales</taxon>
        <taxon>Moraxellaceae</taxon>
        <taxon>Acinetobacter</taxon>
    </lineage>
</organism>
<evidence type="ECO:0000256" key="2">
    <source>
        <dbReference type="SAM" id="SignalP"/>
    </source>
</evidence>
<dbReference type="Pfam" id="PF16331">
    <property type="entry name" value="TolA_bind_tri"/>
    <property type="match status" value="1"/>
</dbReference>